<dbReference type="InterPro" id="IPR010562">
    <property type="entry name" value="Haemolymph_juvenile_hormone-bd"/>
</dbReference>
<dbReference type="FunFam" id="3.15.10.30:FF:000001">
    <property type="entry name" value="Takeout-like protein 1"/>
    <property type="match status" value="1"/>
</dbReference>
<evidence type="ECO:0000256" key="2">
    <source>
        <dbReference type="ARBA" id="ARBA00023108"/>
    </source>
</evidence>
<evidence type="ECO:0000256" key="4">
    <source>
        <dbReference type="SAM" id="SignalP"/>
    </source>
</evidence>
<protein>
    <submittedName>
        <fullName evidence="5">Protein takeout</fullName>
    </submittedName>
</protein>
<comment type="caution">
    <text evidence="5">The sequence shown here is derived from an EMBL/GenBank/DDBJ whole genome shotgun (WGS) entry which is preliminary data.</text>
</comment>
<keyword evidence="2" id="KW-0090">Biological rhythms</keyword>
<dbReference type="Gene3D" id="3.15.10.30">
    <property type="entry name" value="Haemolymph juvenile hormone binding protein"/>
    <property type="match status" value="1"/>
</dbReference>
<name>A0AAE1LFX1_9NEOP</name>
<proteinExistence type="inferred from homology"/>
<dbReference type="Pfam" id="PF06585">
    <property type="entry name" value="JHBP"/>
    <property type="match status" value="1"/>
</dbReference>
<dbReference type="GO" id="GO:0005615">
    <property type="term" value="C:extracellular space"/>
    <property type="evidence" value="ECO:0007669"/>
    <property type="project" value="TreeGrafter"/>
</dbReference>
<dbReference type="EMBL" id="JAHWGI010000960">
    <property type="protein sequence ID" value="KAK3918711.1"/>
    <property type="molecule type" value="Genomic_DNA"/>
</dbReference>
<accession>A0AAE1LFX1</accession>
<sequence length="253" mass="27659">MAPLRTNAVGVLAVLALTASAALAATKIPESWGTCKRSDPKFDECLRGAIQRAMTALEKGSSEFGIGPLDPFKVSQLSLEKGNGGALSMDMTLSEAEIIGFKNARVESVQTDMNKFKIVANMRTDKLDLNSLYKVTGRVLLIPINGNGKTTIKMQKPLLRLSMQGGLKKGADGNDHLHIESTTFEIIPEKANFRFVNPAHAVQADLLSRVVSENDKVIMTELQPAISQAFNKRLLEITNRIFDKVAFEDVFPQ</sequence>
<evidence type="ECO:0000256" key="1">
    <source>
        <dbReference type="ARBA" id="ARBA00022729"/>
    </source>
</evidence>
<evidence type="ECO:0000256" key="3">
    <source>
        <dbReference type="ARBA" id="ARBA00060902"/>
    </source>
</evidence>
<dbReference type="SMART" id="SM00700">
    <property type="entry name" value="JHBP"/>
    <property type="match status" value="1"/>
</dbReference>
<keyword evidence="1 4" id="KW-0732">Signal</keyword>
<reference evidence="5" key="1">
    <citation type="submission" date="2021-07" db="EMBL/GenBank/DDBJ databases">
        <authorList>
            <person name="Catto M.A."/>
            <person name="Jacobson A."/>
            <person name="Kennedy G."/>
            <person name="Labadie P."/>
            <person name="Hunt B.G."/>
            <person name="Srinivasan R."/>
        </authorList>
    </citation>
    <scope>NUCLEOTIDE SEQUENCE</scope>
    <source>
        <strain evidence="5">PL_HMW_Pooled</strain>
        <tissue evidence="5">Head</tissue>
    </source>
</reference>
<evidence type="ECO:0000313" key="6">
    <source>
        <dbReference type="Proteomes" id="UP001219518"/>
    </source>
</evidence>
<dbReference type="InterPro" id="IPR038606">
    <property type="entry name" value="To_sf"/>
</dbReference>
<dbReference type="GO" id="GO:0007623">
    <property type="term" value="P:circadian rhythm"/>
    <property type="evidence" value="ECO:0007669"/>
    <property type="project" value="UniProtKB-ARBA"/>
</dbReference>
<dbReference type="Proteomes" id="UP001219518">
    <property type="component" value="Unassembled WGS sequence"/>
</dbReference>
<organism evidence="5 6">
    <name type="scientific">Frankliniella fusca</name>
    <dbReference type="NCBI Taxonomy" id="407009"/>
    <lineage>
        <taxon>Eukaryota</taxon>
        <taxon>Metazoa</taxon>
        <taxon>Ecdysozoa</taxon>
        <taxon>Arthropoda</taxon>
        <taxon>Hexapoda</taxon>
        <taxon>Insecta</taxon>
        <taxon>Pterygota</taxon>
        <taxon>Neoptera</taxon>
        <taxon>Paraneoptera</taxon>
        <taxon>Thysanoptera</taxon>
        <taxon>Terebrantia</taxon>
        <taxon>Thripoidea</taxon>
        <taxon>Thripidae</taxon>
        <taxon>Frankliniella</taxon>
    </lineage>
</organism>
<evidence type="ECO:0000313" key="5">
    <source>
        <dbReference type="EMBL" id="KAK3918711.1"/>
    </source>
</evidence>
<reference evidence="5" key="2">
    <citation type="journal article" date="2023" name="BMC Genomics">
        <title>Pest status, molecular evolution, and epigenetic factors derived from the genome assembly of Frankliniella fusca, a thysanopteran phytovirus vector.</title>
        <authorList>
            <person name="Catto M.A."/>
            <person name="Labadie P.E."/>
            <person name="Jacobson A.L."/>
            <person name="Kennedy G.G."/>
            <person name="Srinivasan R."/>
            <person name="Hunt B.G."/>
        </authorList>
    </citation>
    <scope>NUCLEOTIDE SEQUENCE</scope>
    <source>
        <strain evidence="5">PL_HMW_Pooled</strain>
    </source>
</reference>
<feature type="chain" id="PRO_5042234195" evidence="4">
    <location>
        <begin position="25"/>
        <end position="253"/>
    </location>
</feature>
<dbReference type="PANTHER" id="PTHR11008">
    <property type="entry name" value="PROTEIN TAKEOUT-LIKE PROTEIN"/>
    <property type="match status" value="1"/>
</dbReference>
<comment type="similarity">
    <text evidence="3">Belongs to the TO family.</text>
</comment>
<feature type="signal peptide" evidence="4">
    <location>
        <begin position="1"/>
        <end position="24"/>
    </location>
</feature>
<keyword evidence="6" id="KW-1185">Reference proteome</keyword>
<dbReference type="PANTHER" id="PTHR11008:SF18">
    <property type="entry name" value="BCDNA.GH05536-RELATED"/>
    <property type="match status" value="1"/>
</dbReference>
<gene>
    <name evidence="5" type="ORF">KUF71_007958</name>
</gene>
<dbReference type="AlphaFoldDB" id="A0AAE1LFX1"/>